<feature type="region of interest" description="Disordered" evidence="1">
    <location>
        <begin position="1"/>
        <end position="28"/>
    </location>
</feature>
<evidence type="ECO:0000313" key="3">
    <source>
        <dbReference type="Proteomes" id="UP000284557"/>
    </source>
</evidence>
<evidence type="ECO:0000313" key="2">
    <source>
        <dbReference type="EMBL" id="RIT42817.1"/>
    </source>
</evidence>
<protein>
    <submittedName>
        <fullName evidence="2">Uncharacterized protein</fullName>
    </submittedName>
</protein>
<reference evidence="2 3" key="1">
    <citation type="submission" date="2018-08" db="EMBL/GenBank/DDBJ databases">
        <title>Linezolid Resistance in Mycobacterium abscessus: MIC Distribution and Comprehensive Investigation of Resistance Mechanisms.</title>
        <authorList>
            <person name="Ye M."/>
            <person name="Xu L."/>
            <person name="Zou Y."/>
            <person name="Li B."/>
            <person name="Guo Q."/>
            <person name="Zhang Y."/>
            <person name="Zhan M."/>
            <person name="Xu B."/>
            <person name="Yu F."/>
            <person name="Zhang Z."/>
            <person name="Chu H."/>
        </authorList>
    </citation>
    <scope>NUCLEOTIDE SEQUENCE [LARGE SCALE GENOMIC DNA]</scope>
    <source>
        <strain evidence="2 3">G143</strain>
    </source>
</reference>
<organism evidence="2 3">
    <name type="scientific">Mycobacteroides abscessus</name>
    <dbReference type="NCBI Taxonomy" id="36809"/>
    <lineage>
        <taxon>Bacteria</taxon>
        <taxon>Bacillati</taxon>
        <taxon>Actinomycetota</taxon>
        <taxon>Actinomycetes</taxon>
        <taxon>Mycobacteriales</taxon>
        <taxon>Mycobacteriaceae</taxon>
        <taxon>Mycobacteroides</taxon>
    </lineage>
</organism>
<sequence length="63" mass="6966">MPKGSEGDADRRAADERGDGEKQNLDPQLSLPTCNVILIFTGCRGVSETDWPNIPLRQVVPDW</sequence>
<proteinExistence type="predicted"/>
<gene>
    <name evidence="2" type="ORF">D2E76_03885</name>
</gene>
<accession>A0ABD7HU95</accession>
<dbReference type="EMBL" id="QXBN01000002">
    <property type="protein sequence ID" value="RIT42817.1"/>
    <property type="molecule type" value="Genomic_DNA"/>
</dbReference>
<feature type="compositionally biased region" description="Basic and acidic residues" evidence="1">
    <location>
        <begin position="1"/>
        <end position="24"/>
    </location>
</feature>
<comment type="caution">
    <text evidence="2">The sequence shown here is derived from an EMBL/GenBank/DDBJ whole genome shotgun (WGS) entry which is preliminary data.</text>
</comment>
<dbReference type="AlphaFoldDB" id="A0ABD7HU95"/>
<evidence type="ECO:0000256" key="1">
    <source>
        <dbReference type="SAM" id="MobiDB-lite"/>
    </source>
</evidence>
<dbReference type="Proteomes" id="UP000284557">
    <property type="component" value="Unassembled WGS sequence"/>
</dbReference>
<name>A0ABD7HU95_9MYCO</name>